<reference evidence="16" key="3">
    <citation type="submission" date="2025-09" db="UniProtKB">
        <authorList>
            <consortium name="Ensembl"/>
        </authorList>
    </citation>
    <scope>IDENTIFICATION</scope>
</reference>
<evidence type="ECO:0000256" key="3">
    <source>
        <dbReference type="ARBA" id="ARBA00022606"/>
    </source>
</evidence>
<evidence type="ECO:0000256" key="8">
    <source>
        <dbReference type="ARBA" id="ARBA00023136"/>
    </source>
</evidence>
<keyword evidence="11" id="KW-0325">Glycoprotein</keyword>
<feature type="transmembrane region" description="Helical" evidence="14">
    <location>
        <begin position="272"/>
        <end position="297"/>
    </location>
</feature>
<evidence type="ECO:0000256" key="2">
    <source>
        <dbReference type="ARBA" id="ARBA00022475"/>
    </source>
</evidence>
<feature type="domain" description="G-protein coupled receptors family 1 profile" evidence="15">
    <location>
        <begin position="43"/>
        <end position="294"/>
    </location>
</feature>
<accession>A0A8C7U6P5</accession>
<dbReference type="PRINTS" id="PR00237">
    <property type="entry name" value="GPCRRHODOPSN"/>
</dbReference>
<evidence type="ECO:0000256" key="14">
    <source>
        <dbReference type="SAM" id="Phobius"/>
    </source>
</evidence>
<keyword evidence="17" id="KW-1185">Reference proteome</keyword>
<organism evidence="16 17">
    <name type="scientific">Oncorhynchus mykiss</name>
    <name type="common">Rainbow trout</name>
    <name type="synonym">Salmo gairdneri</name>
    <dbReference type="NCBI Taxonomy" id="8022"/>
    <lineage>
        <taxon>Eukaryota</taxon>
        <taxon>Metazoa</taxon>
        <taxon>Chordata</taxon>
        <taxon>Craniata</taxon>
        <taxon>Vertebrata</taxon>
        <taxon>Euteleostomi</taxon>
        <taxon>Actinopterygii</taxon>
        <taxon>Neopterygii</taxon>
        <taxon>Teleostei</taxon>
        <taxon>Protacanthopterygii</taxon>
        <taxon>Salmoniformes</taxon>
        <taxon>Salmonidae</taxon>
        <taxon>Salmoninae</taxon>
        <taxon>Oncorhynchus</taxon>
    </lineage>
</organism>
<dbReference type="Pfam" id="PF13853">
    <property type="entry name" value="7tm_4"/>
    <property type="match status" value="1"/>
</dbReference>
<evidence type="ECO:0000256" key="4">
    <source>
        <dbReference type="ARBA" id="ARBA00022692"/>
    </source>
</evidence>
<keyword evidence="2" id="KW-1003">Cell membrane</keyword>
<keyword evidence="4 13" id="KW-0812">Transmembrane</keyword>
<keyword evidence="12 13" id="KW-0807">Transducer</keyword>
<dbReference type="Gene3D" id="1.20.1070.10">
    <property type="entry name" value="Rhodopsin 7-helix transmembrane proteins"/>
    <property type="match status" value="1"/>
</dbReference>
<name>A0A8C7U6P5_ONCMY</name>
<reference evidence="16" key="1">
    <citation type="submission" date="2020-07" db="EMBL/GenBank/DDBJ databases">
        <title>A long reads based de novo assembly of the rainbow trout Arlee double haploid line genome.</title>
        <authorList>
            <person name="Gao G."/>
            <person name="Palti Y."/>
        </authorList>
    </citation>
    <scope>NUCLEOTIDE SEQUENCE [LARGE SCALE GENOMIC DNA]</scope>
</reference>
<dbReference type="Proteomes" id="UP000694395">
    <property type="component" value="Chromosome 10"/>
</dbReference>
<evidence type="ECO:0000256" key="13">
    <source>
        <dbReference type="RuleBase" id="RU000688"/>
    </source>
</evidence>
<feature type="transmembrane region" description="Helical" evidence="14">
    <location>
        <begin position="392"/>
        <end position="412"/>
    </location>
</feature>
<protein>
    <recommendedName>
        <fullName evidence="15">G-protein coupled receptors family 1 profile domain-containing protein</fullName>
    </recommendedName>
</protein>
<feature type="transmembrane region" description="Helical" evidence="14">
    <location>
        <begin position="199"/>
        <end position="221"/>
    </location>
</feature>
<evidence type="ECO:0000259" key="15">
    <source>
        <dbReference type="PROSITE" id="PS50262"/>
    </source>
</evidence>
<dbReference type="FunFam" id="1.20.1070.10:FF:000024">
    <property type="entry name" value="Olfactory receptor"/>
    <property type="match status" value="1"/>
</dbReference>
<dbReference type="PRINTS" id="PR00245">
    <property type="entry name" value="OLFACTORYR"/>
</dbReference>
<evidence type="ECO:0000256" key="9">
    <source>
        <dbReference type="ARBA" id="ARBA00023157"/>
    </source>
</evidence>
<dbReference type="AlphaFoldDB" id="A0A8C7U6P5"/>
<feature type="transmembrane region" description="Helical" evidence="14">
    <location>
        <begin position="62"/>
        <end position="89"/>
    </location>
</feature>
<evidence type="ECO:0000256" key="6">
    <source>
        <dbReference type="ARBA" id="ARBA00022989"/>
    </source>
</evidence>
<comment type="subcellular location">
    <subcellularLocation>
        <location evidence="1">Cell membrane</location>
        <topology evidence="1">Multi-pass membrane protein</topology>
    </subcellularLocation>
</comment>
<dbReference type="GO" id="GO:0005886">
    <property type="term" value="C:plasma membrane"/>
    <property type="evidence" value="ECO:0007669"/>
    <property type="project" value="UniProtKB-SubCell"/>
</dbReference>
<dbReference type="InterPro" id="IPR017452">
    <property type="entry name" value="GPCR_Rhodpsn_7TM"/>
</dbReference>
<dbReference type="PROSITE" id="PS00237">
    <property type="entry name" value="G_PROTEIN_RECEP_F1_1"/>
    <property type="match status" value="1"/>
</dbReference>
<dbReference type="PROSITE" id="PS50262">
    <property type="entry name" value="G_PROTEIN_RECEP_F1_2"/>
    <property type="match status" value="1"/>
</dbReference>
<evidence type="ECO:0000313" key="17">
    <source>
        <dbReference type="Proteomes" id="UP000694395"/>
    </source>
</evidence>
<keyword evidence="10 13" id="KW-0675">Receptor</keyword>
<evidence type="ECO:0000256" key="5">
    <source>
        <dbReference type="ARBA" id="ARBA00022725"/>
    </source>
</evidence>
<evidence type="ECO:0000256" key="11">
    <source>
        <dbReference type="ARBA" id="ARBA00023180"/>
    </source>
</evidence>
<sequence length="421" mass="48488">VKVTNMDNTSVTVFTMTAYAVMENNKYLQFSIFMLLYILIISFNLLLIAVICCQRALHQPMYVFICNLAANGLYGSTGFLPSTLILLLSETYEISLPWCLIQIYWVHTYAAVEFHILAVMGYDRYVAICYPLHYHSIMSIPKMCKLIALAWLYPFSLFLMYFGFTLRLRFCGRFIHFKLFCVNFELVKNACSTTSYHSIVGLVLIAFLMIPQLLMIIFSYAHIFRVCLKSSKESQVKALKTCIPHLLSVINYSIGGFFEIAQSRFNMSGTSFMVRLIMSLYYTLLTPLINPAIYGMANQAIRTHVLKKCRVSSPVDKVFIMNNESIVKVKAMSPKNCNVQLLQDVHETDTVCKCLIKMWVEPLRELPFTSVDFLFSYNHLCMYLNTQLVKKGLHVGFLSQVWVLYLISYTAYSRISHQTTF</sequence>
<evidence type="ECO:0000256" key="10">
    <source>
        <dbReference type="ARBA" id="ARBA00023170"/>
    </source>
</evidence>
<dbReference type="PANTHER" id="PTHR26451:SF885">
    <property type="entry name" value="OLFACTORY RECEPTOR"/>
    <property type="match status" value="1"/>
</dbReference>
<evidence type="ECO:0000256" key="7">
    <source>
        <dbReference type="ARBA" id="ARBA00023040"/>
    </source>
</evidence>
<keyword evidence="3" id="KW-0716">Sensory transduction</keyword>
<dbReference type="Ensembl" id="ENSOMYT00000099283.2">
    <property type="protein sequence ID" value="ENSOMYP00000091221.2"/>
    <property type="gene ID" value="ENSOMYG00000049744.1"/>
</dbReference>
<evidence type="ECO:0000256" key="12">
    <source>
        <dbReference type="ARBA" id="ARBA00023224"/>
    </source>
</evidence>
<keyword evidence="6 14" id="KW-1133">Transmembrane helix</keyword>
<feature type="transmembrane region" description="Helical" evidence="14">
    <location>
        <begin position="242"/>
        <end position="260"/>
    </location>
</feature>
<feature type="transmembrane region" description="Helical" evidence="14">
    <location>
        <begin position="101"/>
        <end position="122"/>
    </location>
</feature>
<dbReference type="GO" id="GO:0004930">
    <property type="term" value="F:G protein-coupled receptor activity"/>
    <property type="evidence" value="ECO:0007669"/>
    <property type="project" value="UniProtKB-KW"/>
</dbReference>
<evidence type="ECO:0000313" key="16">
    <source>
        <dbReference type="Ensembl" id="ENSOMYP00000091221.2"/>
    </source>
</evidence>
<dbReference type="InterPro" id="IPR052921">
    <property type="entry name" value="GPCR1_Superfamily_Member"/>
</dbReference>
<dbReference type="GeneTree" id="ENSGT00950000183048"/>
<dbReference type="InterPro" id="IPR000276">
    <property type="entry name" value="GPCR_Rhodpsn"/>
</dbReference>
<reference evidence="16" key="2">
    <citation type="submission" date="2025-08" db="UniProtKB">
        <authorList>
            <consortium name="Ensembl"/>
        </authorList>
    </citation>
    <scope>IDENTIFICATION</scope>
</reference>
<dbReference type="GO" id="GO:0005549">
    <property type="term" value="F:odorant binding"/>
    <property type="evidence" value="ECO:0007669"/>
    <property type="project" value="TreeGrafter"/>
</dbReference>
<dbReference type="PANTHER" id="PTHR26451">
    <property type="entry name" value="G_PROTEIN_RECEP_F1_2 DOMAIN-CONTAINING PROTEIN"/>
    <property type="match status" value="1"/>
</dbReference>
<comment type="similarity">
    <text evidence="13">Belongs to the G-protein coupled receptor 1 family.</text>
</comment>
<keyword evidence="5" id="KW-0552">Olfaction</keyword>
<dbReference type="InterPro" id="IPR000725">
    <property type="entry name" value="Olfact_rcpt"/>
</dbReference>
<keyword evidence="9" id="KW-1015">Disulfide bond</keyword>
<proteinExistence type="inferred from homology"/>
<dbReference type="GO" id="GO:0004984">
    <property type="term" value="F:olfactory receptor activity"/>
    <property type="evidence" value="ECO:0007669"/>
    <property type="project" value="InterPro"/>
</dbReference>
<evidence type="ECO:0000256" key="1">
    <source>
        <dbReference type="ARBA" id="ARBA00004651"/>
    </source>
</evidence>
<feature type="transmembrane region" description="Helical" evidence="14">
    <location>
        <begin position="27"/>
        <end position="50"/>
    </location>
</feature>
<dbReference type="SUPFAM" id="SSF81321">
    <property type="entry name" value="Family A G protein-coupled receptor-like"/>
    <property type="match status" value="1"/>
</dbReference>
<keyword evidence="7 13" id="KW-0297">G-protein coupled receptor</keyword>
<keyword evidence="8 14" id="KW-0472">Membrane</keyword>
<feature type="transmembrane region" description="Helical" evidence="14">
    <location>
        <begin position="143"/>
        <end position="164"/>
    </location>
</feature>